<protein>
    <submittedName>
        <fullName evidence="2">Uncharacterized protein</fullName>
    </submittedName>
</protein>
<comment type="caution">
    <text evidence="2">The sequence shown here is derived from an EMBL/GenBank/DDBJ whole genome shotgun (WGS) entry which is preliminary data.</text>
</comment>
<organism evidence="2 3">
    <name type="scientific">Hydnum rufescens UP504</name>
    <dbReference type="NCBI Taxonomy" id="1448309"/>
    <lineage>
        <taxon>Eukaryota</taxon>
        <taxon>Fungi</taxon>
        <taxon>Dikarya</taxon>
        <taxon>Basidiomycota</taxon>
        <taxon>Agaricomycotina</taxon>
        <taxon>Agaricomycetes</taxon>
        <taxon>Cantharellales</taxon>
        <taxon>Hydnaceae</taxon>
        <taxon>Hydnum</taxon>
    </lineage>
</organism>
<accession>A0A9P6DN50</accession>
<dbReference type="Proteomes" id="UP000886523">
    <property type="component" value="Unassembled WGS sequence"/>
</dbReference>
<evidence type="ECO:0000256" key="1">
    <source>
        <dbReference type="SAM" id="MobiDB-lite"/>
    </source>
</evidence>
<dbReference type="AlphaFoldDB" id="A0A9P6DN50"/>
<feature type="region of interest" description="Disordered" evidence="1">
    <location>
        <begin position="22"/>
        <end position="54"/>
    </location>
</feature>
<sequence length="119" mass="13357">SNVLDLDLFTAVQYLSFKLYQWNPSPSPPPAIPDSSDRPTEGQPSKPSAKIPPNSIVFPLSRPTCHQFGMKNNCTCPALSLPNRPLISITLRTVIYFPESLIRYTILEESQSLFCYTCH</sequence>
<keyword evidence="3" id="KW-1185">Reference proteome</keyword>
<reference evidence="2" key="1">
    <citation type="journal article" date="2020" name="Nat. Commun.">
        <title>Large-scale genome sequencing of mycorrhizal fungi provides insights into the early evolution of symbiotic traits.</title>
        <authorList>
            <person name="Miyauchi S."/>
            <person name="Kiss E."/>
            <person name="Kuo A."/>
            <person name="Drula E."/>
            <person name="Kohler A."/>
            <person name="Sanchez-Garcia M."/>
            <person name="Morin E."/>
            <person name="Andreopoulos B."/>
            <person name="Barry K.W."/>
            <person name="Bonito G."/>
            <person name="Buee M."/>
            <person name="Carver A."/>
            <person name="Chen C."/>
            <person name="Cichocki N."/>
            <person name="Clum A."/>
            <person name="Culley D."/>
            <person name="Crous P.W."/>
            <person name="Fauchery L."/>
            <person name="Girlanda M."/>
            <person name="Hayes R.D."/>
            <person name="Keri Z."/>
            <person name="LaButti K."/>
            <person name="Lipzen A."/>
            <person name="Lombard V."/>
            <person name="Magnuson J."/>
            <person name="Maillard F."/>
            <person name="Murat C."/>
            <person name="Nolan M."/>
            <person name="Ohm R.A."/>
            <person name="Pangilinan J."/>
            <person name="Pereira M.F."/>
            <person name="Perotto S."/>
            <person name="Peter M."/>
            <person name="Pfister S."/>
            <person name="Riley R."/>
            <person name="Sitrit Y."/>
            <person name="Stielow J.B."/>
            <person name="Szollosi G."/>
            <person name="Zifcakova L."/>
            <person name="Stursova M."/>
            <person name="Spatafora J.W."/>
            <person name="Tedersoo L."/>
            <person name="Vaario L.M."/>
            <person name="Yamada A."/>
            <person name="Yan M."/>
            <person name="Wang P."/>
            <person name="Xu J."/>
            <person name="Bruns T."/>
            <person name="Baldrian P."/>
            <person name="Vilgalys R."/>
            <person name="Dunand C."/>
            <person name="Henrissat B."/>
            <person name="Grigoriev I.V."/>
            <person name="Hibbett D."/>
            <person name="Nagy L.G."/>
            <person name="Martin F.M."/>
        </authorList>
    </citation>
    <scope>NUCLEOTIDE SEQUENCE</scope>
    <source>
        <strain evidence="2">UP504</strain>
    </source>
</reference>
<proteinExistence type="predicted"/>
<dbReference type="EMBL" id="MU129077">
    <property type="protein sequence ID" value="KAF9507577.1"/>
    <property type="molecule type" value="Genomic_DNA"/>
</dbReference>
<evidence type="ECO:0000313" key="3">
    <source>
        <dbReference type="Proteomes" id="UP000886523"/>
    </source>
</evidence>
<name>A0A9P6DN50_9AGAM</name>
<evidence type="ECO:0000313" key="2">
    <source>
        <dbReference type="EMBL" id="KAF9507577.1"/>
    </source>
</evidence>
<gene>
    <name evidence="2" type="ORF">BS47DRAFT_1351450</name>
</gene>
<feature type="non-terminal residue" evidence="2">
    <location>
        <position position="1"/>
    </location>
</feature>